<dbReference type="OrthoDB" id="7584480at2"/>
<sequence>MAATTDAPANPFDADTPSSTFLVLVNDRGQYSLWPLFADVPEGWTTVYGPCSRTQALTWVTTCAVDPGALTPGALTR</sequence>
<dbReference type="STRING" id="1765722.AT728_20495"/>
<dbReference type="EMBL" id="LOCL01000032">
    <property type="protein sequence ID" value="KUF18021.1"/>
    <property type="molecule type" value="Genomic_DNA"/>
</dbReference>
<dbReference type="Gene3D" id="3.90.820.10">
    <property type="entry name" value="Structural Genomics, Unknown Function 30-nov-00 1gh9 Mol_id"/>
    <property type="match status" value="1"/>
</dbReference>
<dbReference type="GO" id="GO:0019290">
    <property type="term" value="P:siderophore biosynthetic process"/>
    <property type="evidence" value="ECO:0007669"/>
    <property type="project" value="TreeGrafter"/>
</dbReference>
<dbReference type="GO" id="GO:0005829">
    <property type="term" value="C:cytosol"/>
    <property type="evidence" value="ECO:0007669"/>
    <property type="project" value="TreeGrafter"/>
</dbReference>
<protein>
    <recommendedName>
        <fullName evidence="1">MbtH-like domain-containing protein</fullName>
    </recommendedName>
</protein>
<dbReference type="InterPro" id="IPR038020">
    <property type="entry name" value="MbtH-like_sf"/>
</dbReference>
<organism evidence="2 3">
    <name type="scientific">Streptomyces silvensis</name>
    <dbReference type="NCBI Taxonomy" id="1765722"/>
    <lineage>
        <taxon>Bacteria</taxon>
        <taxon>Bacillati</taxon>
        <taxon>Actinomycetota</taxon>
        <taxon>Actinomycetes</taxon>
        <taxon>Kitasatosporales</taxon>
        <taxon>Streptomycetaceae</taxon>
        <taxon>Streptomyces</taxon>
    </lineage>
</organism>
<dbReference type="InterPro" id="IPR005153">
    <property type="entry name" value="MbtH-like_dom"/>
</dbReference>
<dbReference type="InterPro" id="IPR037407">
    <property type="entry name" value="MLP_fam"/>
</dbReference>
<dbReference type="SUPFAM" id="SSF160582">
    <property type="entry name" value="MbtH-like"/>
    <property type="match status" value="1"/>
</dbReference>
<evidence type="ECO:0000259" key="1">
    <source>
        <dbReference type="SMART" id="SM00923"/>
    </source>
</evidence>
<reference evidence="2 3" key="1">
    <citation type="submission" date="2015-12" db="EMBL/GenBank/DDBJ databases">
        <title>Draft genome sequence of Streptomyces silvensis ATCC 53525, a producer of novel hormone antagonists.</title>
        <authorList>
            <person name="Johnston C.W."/>
            <person name="Li Y."/>
            <person name="Magarvey N.A."/>
        </authorList>
    </citation>
    <scope>NUCLEOTIDE SEQUENCE [LARGE SCALE GENOMIC DNA]</scope>
    <source>
        <strain evidence="2 3">ATCC 53525</strain>
    </source>
</reference>
<dbReference type="Proteomes" id="UP000054804">
    <property type="component" value="Unassembled WGS sequence"/>
</dbReference>
<accession>A0A0W7X590</accession>
<dbReference type="PANTHER" id="PTHR38444">
    <property type="entry name" value="ENTEROBACTIN BIOSYNTHESIS PROTEIN YBDZ"/>
    <property type="match status" value="1"/>
</dbReference>
<feature type="domain" description="MbtH-like" evidence="1">
    <location>
        <begin position="10"/>
        <end position="62"/>
    </location>
</feature>
<dbReference type="Pfam" id="PF03621">
    <property type="entry name" value="MbtH"/>
    <property type="match status" value="1"/>
</dbReference>
<gene>
    <name evidence="2" type="ORF">AT728_20495</name>
</gene>
<dbReference type="AlphaFoldDB" id="A0A0W7X590"/>
<dbReference type="PANTHER" id="PTHR38444:SF1">
    <property type="entry name" value="ENTEROBACTIN BIOSYNTHESIS PROTEIN YBDZ"/>
    <property type="match status" value="1"/>
</dbReference>
<dbReference type="SMART" id="SM00923">
    <property type="entry name" value="MbtH"/>
    <property type="match status" value="1"/>
</dbReference>
<name>A0A0W7X590_9ACTN</name>
<proteinExistence type="predicted"/>
<evidence type="ECO:0000313" key="3">
    <source>
        <dbReference type="Proteomes" id="UP000054804"/>
    </source>
</evidence>
<keyword evidence="3" id="KW-1185">Reference proteome</keyword>
<comment type="caution">
    <text evidence="2">The sequence shown here is derived from an EMBL/GenBank/DDBJ whole genome shotgun (WGS) entry which is preliminary data.</text>
</comment>
<dbReference type="RefSeq" id="WP_058847799.1">
    <property type="nucleotide sequence ID" value="NZ_LOCL01000032.1"/>
</dbReference>
<evidence type="ECO:0000313" key="2">
    <source>
        <dbReference type="EMBL" id="KUF18021.1"/>
    </source>
</evidence>